<evidence type="ECO:0000256" key="1">
    <source>
        <dbReference type="SAM" id="Phobius"/>
    </source>
</evidence>
<dbReference type="EMBL" id="CP159204">
    <property type="protein sequence ID" value="XCF17623.1"/>
    <property type="molecule type" value="Genomic_DNA"/>
</dbReference>
<keyword evidence="1" id="KW-0472">Membrane</keyword>
<dbReference type="KEGG" id="hanx:ABSL23_06350"/>
<accession>A0AAU8CG73</accession>
<name>A0AAU8CG73_9EURY</name>
<keyword evidence="1" id="KW-0812">Transmembrane</keyword>
<gene>
    <name evidence="2" type="ORF">ABSL23_06350</name>
</gene>
<organism evidence="2">
    <name type="scientific">Halobacterium sp. NMX12-1</name>
    <dbReference type="NCBI Taxonomy" id="3166650"/>
    <lineage>
        <taxon>Archaea</taxon>
        <taxon>Methanobacteriati</taxon>
        <taxon>Methanobacteriota</taxon>
        <taxon>Stenosarchaea group</taxon>
        <taxon>Halobacteria</taxon>
        <taxon>Halobacteriales</taxon>
        <taxon>Halobacteriaceae</taxon>
        <taxon>Halobacterium</taxon>
    </lineage>
</organism>
<feature type="transmembrane region" description="Helical" evidence="1">
    <location>
        <begin position="47"/>
        <end position="67"/>
    </location>
</feature>
<evidence type="ECO:0000313" key="2">
    <source>
        <dbReference type="EMBL" id="XCF17623.1"/>
    </source>
</evidence>
<reference evidence="2" key="1">
    <citation type="submission" date="2024-06" db="EMBL/GenBank/DDBJ databases">
        <title>Genome Sequence of an extremely halophilic archaeon isolated from Permian era halite, Salado Formation, Carlsbad, New Mexico: Halobacterium sp. strain NMX12-1.</title>
        <authorList>
            <person name="Sotoa L."/>
            <person name="DasSarma P."/>
            <person name="Anton B.P."/>
            <person name="Vincze T."/>
            <person name="Verma I."/>
            <person name="Eralp B."/>
            <person name="Powers D.W."/>
            <person name="Dozier B.L."/>
            <person name="Roberts R.J."/>
            <person name="DasSarma S."/>
        </authorList>
    </citation>
    <scope>NUCLEOTIDE SEQUENCE</scope>
    <source>
        <strain evidence="2">NMX12-1</strain>
    </source>
</reference>
<feature type="transmembrane region" description="Helical" evidence="1">
    <location>
        <begin position="15"/>
        <end position="35"/>
    </location>
</feature>
<protein>
    <submittedName>
        <fullName evidence="2">Uncharacterized protein</fullName>
    </submittedName>
</protein>
<dbReference type="GeneID" id="91108753"/>
<dbReference type="RefSeq" id="WP_353635107.1">
    <property type="nucleotide sequence ID" value="NZ_CP159204.1"/>
</dbReference>
<dbReference type="AlphaFoldDB" id="A0AAU8CG73"/>
<sequence>MPSWDGFTTWLEYEFLLFKLVVAGSVLFWVGRTLLRAVDDSSLTRGTVFLYGSAALLAASVALAWWLGRESA</sequence>
<proteinExistence type="predicted"/>
<keyword evidence="1" id="KW-1133">Transmembrane helix</keyword>